<keyword evidence="1" id="KW-0472">Membrane</keyword>
<evidence type="ECO:0000313" key="3">
    <source>
        <dbReference type="Proteomes" id="UP000292082"/>
    </source>
</evidence>
<protein>
    <submittedName>
        <fullName evidence="2">Uncharacterized protein</fullName>
    </submittedName>
</protein>
<evidence type="ECO:0000313" key="2">
    <source>
        <dbReference type="EMBL" id="TBU59812.1"/>
    </source>
</evidence>
<keyword evidence="3" id="KW-1185">Reference proteome</keyword>
<reference evidence="2 3" key="1">
    <citation type="submission" date="2019-01" db="EMBL/GenBank/DDBJ databases">
        <title>Draft genome sequences of three monokaryotic isolates of the white-rot basidiomycete fungus Dichomitus squalens.</title>
        <authorList>
            <consortium name="DOE Joint Genome Institute"/>
            <person name="Lopez S.C."/>
            <person name="Andreopoulos B."/>
            <person name="Pangilinan J."/>
            <person name="Lipzen A."/>
            <person name="Riley R."/>
            <person name="Ahrendt S."/>
            <person name="Ng V."/>
            <person name="Barry K."/>
            <person name="Daum C."/>
            <person name="Grigoriev I.V."/>
            <person name="Hilden K.S."/>
            <person name="Makela M.R."/>
            <person name="de Vries R.P."/>
        </authorList>
    </citation>
    <scope>NUCLEOTIDE SEQUENCE [LARGE SCALE GENOMIC DNA]</scope>
    <source>
        <strain evidence="2 3">CBS 464.89</strain>
    </source>
</reference>
<organism evidence="2 3">
    <name type="scientific">Dichomitus squalens</name>
    <dbReference type="NCBI Taxonomy" id="114155"/>
    <lineage>
        <taxon>Eukaryota</taxon>
        <taxon>Fungi</taxon>
        <taxon>Dikarya</taxon>
        <taxon>Basidiomycota</taxon>
        <taxon>Agaricomycotina</taxon>
        <taxon>Agaricomycetes</taxon>
        <taxon>Polyporales</taxon>
        <taxon>Polyporaceae</taxon>
        <taxon>Dichomitus</taxon>
    </lineage>
</organism>
<feature type="transmembrane region" description="Helical" evidence="1">
    <location>
        <begin position="74"/>
        <end position="95"/>
    </location>
</feature>
<keyword evidence="1" id="KW-1133">Transmembrane helix</keyword>
<name>A0A4Q9PYE9_9APHY</name>
<dbReference type="EMBL" id="ML145110">
    <property type="protein sequence ID" value="TBU59812.1"/>
    <property type="molecule type" value="Genomic_DNA"/>
</dbReference>
<gene>
    <name evidence="2" type="ORF">BD310DRAFT_373813</name>
</gene>
<evidence type="ECO:0000256" key="1">
    <source>
        <dbReference type="SAM" id="Phobius"/>
    </source>
</evidence>
<proteinExistence type="predicted"/>
<sequence>MIYAGVRSAHRDSKLGIWAEAPRQPNRRVCPGIAMVAQSREGRRGDVRCWHCRVMAASLEGTLKGGREHRHRGVCYQVVLILFTLLTFQNVYVAMASSLGVQKRAQAEPHAVVGPHRLLTFADSRLSP</sequence>
<dbReference type="Proteomes" id="UP000292082">
    <property type="component" value="Unassembled WGS sequence"/>
</dbReference>
<keyword evidence="1" id="KW-0812">Transmembrane</keyword>
<accession>A0A4Q9PYE9</accession>
<dbReference type="AlphaFoldDB" id="A0A4Q9PYE9"/>